<feature type="transmembrane region" description="Helical" evidence="5">
    <location>
        <begin position="66"/>
        <end position="85"/>
    </location>
</feature>
<keyword evidence="4" id="KW-0175">Coiled coil</keyword>
<evidence type="ECO:0000256" key="3">
    <source>
        <dbReference type="ARBA" id="ARBA00023012"/>
    </source>
</evidence>
<dbReference type="Pfam" id="PF07730">
    <property type="entry name" value="HisKA_3"/>
    <property type="match status" value="1"/>
</dbReference>
<dbReference type="SUPFAM" id="SSF55874">
    <property type="entry name" value="ATPase domain of HSP90 chaperone/DNA topoisomerase II/histidine kinase"/>
    <property type="match status" value="1"/>
</dbReference>
<dbReference type="PANTHER" id="PTHR24421">
    <property type="entry name" value="NITRATE/NITRITE SENSOR PROTEIN NARX-RELATED"/>
    <property type="match status" value="1"/>
</dbReference>
<dbReference type="InterPro" id="IPR036890">
    <property type="entry name" value="HATPase_C_sf"/>
</dbReference>
<feature type="transmembrane region" description="Helical" evidence="5">
    <location>
        <begin position="105"/>
        <end position="125"/>
    </location>
</feature>
<keyword evidence="3" id="KW-0902">Two-component regulatory system</keyword>
<dbReference type="PANTHER" id="PTHR24421:SF58">
    <property type="entry name" value="SIGNAL TRANSDUCTION HISTIDINE-PROTEIN KINASE_PHOSPHATASE UHPB"/>
    <property type="match status" value="1"/>
</dbReference>
<keyword evidence="2 7" id="KW-0418">Kinase</keyword>
<organism evidence="7 8">
    <name type="scientific">Methyloversatilis universalis (strain ATCC BAA-1314 / DSM 25237 / JCM 13912 / CCUG 52030 / FAM5)</name>
    <dbReference type="NCBI Taxonomy" id="1000565"/>
    <lineage>
        <taxon>Bacteria</taxon>
        <taxon>Pseudomonadati</taxon>
        <taxon>Pseudomonadota</taxon>
        <taxon>Betaproteobacteria</taxon>
        <taxon>Nitrosomonadales</taxon>
        <taxon>Sterolibacteriaceae</taxon>
        <taxon>Methyloversatilis</taxon>
    </lineage>
</organism>
<evidence type="ECO:0000256" key="2">
    <source>
        <dbReference type="ARBA" id="ARBA00022777"/>
    </source>
</evidence>
<keyword evidence="5" id="KW-1133">Transmembrane helix</keyword>
<dbReference type="CDD" id="cd16917">
    <property type="entry name" value="HATPase_UhpB-NarQ-NarX-like"/>
    <property type="match status" value="1"/>
</dbReference>
<dbReference type="GO" id="GO:0000155">
    <property type="term" value="F:phosphorelay sensor kinase activity"/>
    <property type="evidence" value="ECO:0007669"/>
    <property type="project" value="InterPro"/>
</dbReference>
<dbReference type="GO" id="GO:0046983">
    <property type="term" value="F:protein dimerization activity"/>
    <property type="evidence" value="ECO:0007669"/>
    <property type="project" value="InterPro"/>
</dbReference>
<gene>
    <name evidence="7" type="ORF">METUNv1_04065</name>
</gene>
<evidence type="ECO:0000259" key="6">
    <source>
        <dbReference type="SMART" id="SM00387"/>
    </source>
</evidence>
<name>F5RIB5_METUF</name>
<dbReference type="EMBL" id="AFHG01000059">
    <property type="protein sequence ID" value="EGK70097.1"/>
    <property type="molecule type" value="Genomic_DNA"/>
</dbReference>
<dbReference type="Gene3D" id="3.30.565.10">
    <property type="entry name" value="Histidine kinase-like ATPase, C-terminal domain"/>
    <property type="match status" value="1"/>
</dbReference>
<dbReference type="GO" id="GO:0016020">
    <property type="term" value="C:membrane"/>
    <property type="evidence" value="ECO:0007669"/>
    <property type="project" value="InterPro"/>
</dbReference>
<proteinExistence type="predicted"/>
<dbReference type="AlphaFoldDB" id="F5RIB5"/>
<evidence type="ECO:0000256" key="4">
    <source>
        <dbReference type="SAM" id="Coils"/>
    </source>
</evidence>
<dbReference type="eggNOG" id="COG4585">
    <property type="taxonomic scope" value="Bacteria"/>
</dbReference>
<sequence length="382" mass="41923">MAGRRGPVNTFLQILFIGPVHPLHPIAALVAASTLHKQGASLSLDTMHIYREALPSPRATIRRRQLELLMIAAAAVLTFLVSSRTELYESLHTALEQYEGFQADELVFVLLSLLAGLSVFSLLRWREARRELLSRISAERALQRLAARNRELAQTLIGLQEAERRRIAHELHDHFGQSCNAIRIDAVFLCKALPEGNGEQAAALRIADTADELYQTVRGLLYELRPAALDSLGLVGALQSLCEAWEERTEVSCALLPSGNLSDLGEQINIALFRIAQESLSNVVKHARASHVRISLRRESDAGSIELDIEDDGVGHDAASVRAGLGWLGMKERASMLGGELTIGQSRLGGVLVCCRVPPAAHHPLAPHIYIDTEMATEEENR</sequence>
<keyword evidence="8" id="KW-1185">Reference proteome</keyword>
<dbReference type="InterPro" id="IPR011712">
    <property type="entry name" value="Sig_transdc_His_kin_sub3_dim/P"/>
</dbReference>
<feature type="domain" description="Histidine kinase/HSP90-like ATPase" evidence="6">
    <location>
        <begin position="267"/>
        <end position="361"/>
    </location>
</feature>
<accession>F5RIB5</accession>
<reference evidence="7 8" key="1">
    <citation type="journal article" date="2011" name="J. Bacteriol.">
        <title>Genome sequence of Methyloversatilis universalis FAM5T, a methylotrophic representative of the order Rhodocyclales.</title>
        <authorList>
            <person name="Kittichotirat W."/>
            <person name="Good N.M."/>
            <person name="Hall R."/>
            <person name="Bringel F."/>
            <person name="Lajus A."/>
            <person name="Medigue C."/>
            <person name="Smalley N.E."/>
            <person name="Beck D."/>
            <person name="Bumgarner R."/>
            <person name="Vuilleumier S."/>
            <person name="Kalyuzhnaya M.G."/>
        </authorList>
    </citation>
    <scope>NUCLEOTIDE SEQUENCE [LARGE SCALE GENOMIC DNA]</scope>
    <source>
        <strain evidence="8">ATCC BAA-1314 / JCM 13912 / FAM5</strain>
    </source>
</reference>
<dbReference type="InterPro" id="IPR003594">
    <property type="entry name" value="HATPase_dom"/>
</dbReference>
<protein>
    <submittedName>
        <fullName evidence="7">Periplasmic Sensor signal transduction Histidine Kinase</fullName>
    </submittedName>
</protein>
<keyword evidence="5" id="KW-0472">Membrane</keyword>
<dbReference type="InterPro" id="IPR050482">
    <property type="entry name" value="Sensor_HK_TwoCompSys"/>
</dbReference>
<keyword evidence="1" id="KW-0808">Transferase</keyword>
<dbReference type="STRING" id="1000565.METUNv1_04065"/>
<dbReference type="Proteomes" id="UP000005019">
    <property type="component" value="Unassembled WGS sequence"/>
</dbReference>
<comment type="caution">
    <text evidence="7">The sequence shown here is derived from an EMBL/GenBank/DDBJ whole genome shotgun (WGS) entry which is preliminary data.</text>
</comment>
<keyword evidence="5" id="KW-0812">Transmembrane</keyword>
<evidence type="ECO:0000313" key="8">
    <source>
        <dbReference type="Proteomes" id="UP000005019"/>
    </source>
</evidence>
<evidence type="ECO:0000313" key="7">
    <source>
        <dbReference type="EMBL" id="EGK70097.1"/>
    </source>
</evidence>
<evidence type="ECO:0000256" key="1">
    <source>
        <dbReference type="ARBA" id="ARBA00022679"/>
    </source>
</evidence>
<dbReference type="Gene3D" id="1.20.5.1930">
    <property type="match status" value="1"/>
</dbReference>
<evidence type="ECO:0000256" key="5">
    <source>
        <dbReference type="SAM" id="Phobius"/>
    </source>
</evidence>
<dbReference type="Pfam" id="PF02518">
    <property type="entry name" value="HATPase_c"/>
    <property type="match status" value="1"/>
</dbReference>
<feature type="coiled-coil region" evidence="4">
    <location>
        <begin position="135"/>
        <end position="162"/>
    </location>
</feature>
<dbReference type="SMART" id="SM00387">
    <property type="entry name" value="HATPase_c"/>
    <property type="match status" value="1"/>
</dbReference>